<protein>
    <submittedName>
        <fullName evidence="2">Type 1 glutamine amidotransferase</fullName>
        <ecNumber evidence="2">3.4.-.-</ecNumber>
    </submittedName>
</protein>
<dbReference type="SUPFAM" id="SSF52317">
    <property type="entry name" value="Class I glutamine amidotransferase-like"/>
    <property type="match status" value="1"/>
</dbReference>
<reference evidence="3" key="1">
    <citation type="journal article" date="2019" name="Int. J. Syst. Evol. Microbiol.">
        <title>The Global Catalogue of Microorganisms (GCM) 10K type strain sequencing project: providing services to taxonomists for standard genome sequencing and annotation.</title>
        <authorList>
            <consortium name="The Broad Institute Genomics Platform"/>
            <consortium name="The Broad Institute Genome Sequencing Center for Infectious Disease"/>
            <person name="Wu L."/>
            <person name="Ma J."/>
        </authorList>
    </citation>
    <scope>NUCLEOTIDE SEQUENCE [LARGE SCALE GENOMIC DNA]</scope>
    <source>
        <strain evidence="3">CGMCC 4.1415</strain>
    </source>
</reference>
<feature type="domain" description="Glutamine amidotransferase" evidence="1">
    <location>
        <begin position="57"/>
        <end position="190"/>
    </location>
</feature>
<dbReference type="PANTHER" id="PTHR42695:SF5">
    <property type="entry name" value="GLUTAMINE AMIDOTRANSFERASE YLR126C-RELATED"/>
    <property type="match status" value="1"/>
</dbReference>
<gene>
    <name evidence="2" type="ORF">ACFPLB_01800</name>
</gene>
<proteinExistence type="predicted"/>
<dbReference type="InterPro" id="IPR029062">
    <property type="entry name" value="Class_I_gatase-like"/>
</dbReference>
<dbReference type="InterPro" id="IPR017926">
    <property type="entry name" value="GATASE"/>
</dbReference>
<dbReference type="EC" id="3.4.-.-" evidence="2"/>
<name>A0ABW0GTE6_9HYPH</name>
<dbReference type="Gene3D" id="3.40.50.880">
    <property type="match status" value="1"/>
</dbReference>
<dbReference type="Pfam" id="PF00117">
    <property type="entry name" value="GATase"/>
    <property type="match status" value="1"/>
</dbReference>
<dbReference type="CDD" id="cd01741">
    <property type="entry name" value="GATase1_1"/>
    <property type="match status" value="1"/>
</dbReference>
<evidence type="ECO:0000259" key="1">
    <source>
        <dbReference type="Pfam" id="PF00117"/>
    </source>
</evidence>
<keyword evidence="2" id="KW-0378">Hydrolase</keyword>
<comment type="caution">
    <text evidence="2">The sequence shown here is derived from an EMBL/GenBank/DDBJ whole genome shotgun (WGS) entry which is preliminary data.</text>
</comment>
<dbReference type="InterPro" id="IPR044992">
    <property type="entry name" value="ChyE-like"/>
</dbReference>
<accession>A0ABW0GTE6</accession>
<keyword evidence="2" id="KW-0315">Glutamine amidotransferase</keyword>
<sequence>MEIAILHVGEAPRQLREQHGRFPSWFQDSINAIDPDIRWREIRVIDGELLPEPRDLDAIAITGSVFGVHDRTPWIDRLCTFVADAFNAKKKMVGICFGHQLMAHVLGGTVGRSPGGWGIGLHRYELTGGEHLFPDGISSIAVPVSHQDQVTAPPADSQVLLRSSFTPYAGLLYGNGVGLSVQGHPEFNKSIAKLFAELRRGNPLPDDVVNRAVAGLDAPNDNLALVKGMVRFLRAAETGAHRRGQHRHDACGRWVD</sequence>
<evidence type="ECO:0000313" key="3">
    <source>
        <dbReference type="Proteomes" id="UP001596016"/>
    </source>
</evidence>
<organism evidence="2 3">
    <name type="scientific">Aquamicrobium segne</name>
    <dbReference type="NCBI Taxonomy" id="469547"/>
    <lineage>
        <taxon>Bacteria</taxon>
        <taxon>Pseudomonadati</taxon>
        <taxon>Pseudomonadota</taxon>
        <taxon>Alphaproteobacteria</taxon>
        <taxon>Hyphomicrobiales</taxon>
        <taxon>Phyllobacteriaceae</taxon>
        <taxon>Aquamicrobium</taxon>
    </lineage>
</organism>
<evidence type="ECO:0000313" key="2">
    <source>
        <dbReference type="EMBL" id="MFC5384692.1"/>
    </source>
</evidence>
<dbReference type="RefSeq" id="WP_378227538.1">
    <property type="nucleotide sequence ID" value="NZ_JBHSLL010000008.1"/>
</dbReference>
<keyword evidence="3" id="KW-1185">Reference proteome</keyword>
<dbReference type="EMBL" id="JBHSLL010000008">
    <property type="protein sequence ID" value="MFC5384692.1"/>
    <property type="molecule type" value="Genomic_DNA"/>
</dbReference>
<dbReference type="PANTHER" id="PTHR42695">
    <property type="entry name" value="GLUTAMINE AMIDOTRANSFERASE YLR126C-RELATED"/>
    <property type="match status" value="1"/>
</dbReference>
<dbReference type="Proteomes" id="UP001596016">
    <property type="component" value="Unassembled WGS sequence"/>
</dbReference>
<dbReference type="GO" id="GO:0016787">
    <property type="term" value="F:hydrolase activity"/>
    <property type="evidence" value="ECO:0007669"/>
    <property type="project" value="UniProtKB-KW"/>
</dbReference>